<evidence type="ECO:0008006" key="4">
    <source>
        <dbReference type="Google" id="ProtNLM"/>
    </source>
</evidence>
<dbReference type="OrthoDB" id="9812770at2"/>
<evidence type="ECO:0000256" key="1">
    <source>
        <dbReference type="SAM" id="Phobius"/>
    </source>
</evidence>
<comment type="caution">
    <text evidence="2">The sequence shown here is derived from an EMBL/GenBank/DDBJ whole genome shotgun (WGS) entry which is preliminary data.</text>
</comment>
<evidence type="ECO:0000313" key="2">
    <source>
        <dbReference type="EMBL" id="TWT70279.1"/>
    </source>
</evidence>
<gene>
    <name evidence="2" type="ORF">Pan14r_25840</name>
</gene>
<keyword evidence="3" id="KW-1185">Reference proteome</keyword>
<proteinExistence type="predicted"/>
<evidence type="ECO:0000313" key="3">
    <source>
        <dbReference type="Proteomes" id="UP000317238"/>
    </source>
</evidence>
<reference evidence="2 3" key="1">
    <citation type="submission" date="2019-02" db="EMBL/GenBank/DDBJ databases">
        <title>Deep-cultivation of Planctomycetes and their phenomic and genomic characterization uncovers novel biology.</title>
        <authorList>
            <person name="Wiegand S."/>
            <person name="Jogler M."/>
            <person name="Boedeker C."/>
            <person name="Pinto D."/>
            <person name="Vollmers J."/>
            <person name="Rivas-Marin E."/>
            <person name="Kohn T."/>
            <person name="Peeters S.H."/>
            <person name="Heuer A."/>
            <person name="Rast P."/>
            <person name="Oberbeckmann S."/>
            <person name="Bunk B."/>
            <person name="Jeske O."/>
            <person name="Meyerdierks A."/>
            <person name="Storesund J.E."/>
            <person name="Kallscheuer N."/>
            <person name="Luecker S."/>
            <person name="Lage O.M."/>
            <person name="Pohl T."/>
            <person name="Merkel B.J."/>
            <person name="Hornburger P."/>
            <person name="Mueller R.-W."/>
            <person name="Bruemmer F."/>
            <person name="Labrenz M."/>
            <person name="Spormann A.M."/>
            <person name="Op Den Camp H."/>
            <person name="Overmann J."/>
            <person name="Amann R."/>
            <person name="Jetten M.S.M."/>
            <person name="Mascher T."/>
            <person name="Medema M.H."/>
            <person name="Devos D.P."/>
            <person name="Kaster A.-K."/>
            <person name="Ovreas L."/>
            <person name="Rohde M."/>
            <person name="Galperin M.Y."/>
            <person name="Jogler C."/>
        </authorList>
    </citation>
    <scope>NUCLEOTIDE SEQUENCE [LARGE SCALE GENOMIC DNA]</scope>
    <source>
        <strain evidence="2 3">Pan14r</strain>
    </source>
</reference>
<dbReference type="AlphaFoldDB" id="A0A5C5Y5S2"/>
<name>A0A5C5Y5S2_9PLAN</name>
<accession>A0A5C5Y5S2</accession>
<organism evidence="2 3">
    <name type="scientific">Crateriforma conspicua</name>
    <dbReference type="NCBI Taxonomy" id="2527996"/>
    <lineage>
        <taxon>Bacteria</taxon>
        <taxon>Pseudomonadati</taxon>
        <taxon>Planctomycetota</taxon>
        <taxon>Planctomycetia</taxon>
        <taxon>Planctomycetales</taxon>
        <taxon>Planctomycetaceae</taxon>
        <taxon>Crateriforma</taxon>
    </lineage>
</organism>
<keyword evidence="1" id="KW-0472">Membrane</keyword>
<protein>
    <recommendedName>
        <fullName evidence="4">Pseudopilin GspJ</fullName>
    </recommendedName>
</protein>
<keyword evidence="1" id="KW-0812">Transmembrane</keyword>
<dbReference type="EMBL" id="SJPL01000001">
    <property type="protein sequence ID" value="TWT70279.1"/>
    <property type="molecule type" value="Genomic_DNA"/>
</dbReference>
<dbReference type="Proteomes" id="UP000317238">
    <property type="component" value="Unassembled WGS sequence"/>
</dbReference>
<keyword evidence="1" id="KW-1133">Transmembrane helix</keyword>
<dbReference type="RefSeq" id="WP_146439261.1">
    <property type="nucleotide sequence ID" value="NZ_SJPL01000001.1"/>
</dbReference>
<sequence length="335" mass="35971">MNECLHRSAAVKSWPSDRSAFTLLEALLSLSLSVVLMGLVGFAIQFYARDMNVADEEVRQIQLVTAIMQMIEDDLRCVVHPEPADTTGLESLMAAFAGGDASAAAAGGTGESESDDALMTDDTSLLTDESLASTDLAIGTAVLETPGLIGNQGQIQFDVSRLPRLEEYVQMLDSSPSDLDDVPSDIKTVAYFIQAPGTVSGVSDDLNELVQDLVEQDEAAGGGLVRRSLDRAASSYAMLSGGVSGLNATGDLIAPEIQSLQFEYWDGFMWQIEWSSDEMGELPMAIRVTLALAPETTDAAVAATDEPQLFQHVIRLPMAKPIEEEEEDLLMETTL</sequence>
<feature type="transmembrane region" description="Helical" evidence="1">
    <location>
        <begin position="20"/>
        <end position="44"/>
    </location>
</feature>